<dbReference type="Gene3D" id="3.40.50.720">
    <property type="entry name" value="NAD(P)-binding Rossmann-like Domain"/>
    <property type="match status" value="1"/>
</dbReference>
<sequence>MASSVADSLKLQIKTLQGVNSSTWTAPPFYGPLTLPELYAFHAEKSPEHPVVVYDDEQGAIREIRYKEMFRANRRAAHYVSRHVTLPDPTADENSVLGVLAIADPITLLTLYNGIMYLGHTIFPISVRNSAVAVAHLARRTSLHHLFVSQDAGMQRLAQEAKDILAKEDYVVDLVPLPSFGDLYNDSEEGLDIPMGSVKETQRCLILHSSGSTAFPKPIPVTQQHLTRWGFLSYFGDFDLCGTRVSMHCLPMFHLMGIITLSWSVCTGVVVGMFRPSAPPVTSTPETVLRAMMATKCEMNVCVPMLLEAWSRSPEAVEQLKSLKCILYAGASLSKDVGEALLDQGVKIMTGFGATEFGAIVRMMVDTTQVPRSDWEYFSFSKPAEFVRIYQAGLPRVFEPVFVECPTWTLNVYNTEMNGRPAYASSDLLEEHPTNPNIYKVYGRADDQIVLSTGEKTNPVPMEAILLQDPNIHAAIIFGRGRLQNGVIVQPKEPFDPSDEAKLEEFRNKIWPTVERVNNFAPSHSRIFKEMITVTKPDKPFQYTAKGTPRRHVSLADYAQEIDELYKKVEESSQVDVQPPDSWTDETVPEFVKAVVKKVMRAPNIADGDDLFQQGCDSLQATWIRNTILHAVRTTTTVSTHDVPLNFVYANPTILTLSAFLSGLISGKDIDKDAQRAKRLEEMQGLVAKYTAKWPTSAWKTGNGGAKPAPAKETVLVTGTTGRLGCHLLAQLAQNPEVAHVYALNREATGEVAKLEARQREALKTWGLDPGILDSGKVSFHPADLTKPQYGLDEKTFDEMQLAVTAILHNAWRVDFNVTLPSFEPLIAGTRNLVDFALKSPHPGGARVLFVSSITSLINYLADDPVPETLDFGPELALGQGYGESKWVTEQILGRAAKETGLPTTVVRVGQLSGDTHAGGWSTSEWVPNLVRAGARLKCLPTTDSTLSWVPVDVAASALLEMLFSGEQVLHLSSPRSASWNDVFAPLAEQLGVALVSVSEWLNRLRQSAQEADRGPNVAGHESAYNLVPFFEAALSRKEVPFDTQKAVKASPTLANMNQIGREDAMKWVQFWQGCAVEPGRQPIYDDVIAARRRYPTAYSWHPPRSIDLIVAKGKCSEILYVYSSLRPADDLSAVCHDQVVKEGFPFPHRDAAAASASELERIVLHALKLGRFWLSPSAKPTFSLEFQASSGTGVSHIRVLPGHGGRYVATVYKGIWSMISCWDIGERTSTSVPAPPRKLADWSPKSAIFAGFVVNSDPDSEATIATAVQTGGGQNSIELLSIADRDSASPSFRSVCNIATSFKPIALKGDLIAFSDDAYETVIMNWRHNTFALLKGSQQPMDERFQVAIVFHTPLALSWLTRPRHLQYNRCLHIVFAHKSILVVRARSVELFPEPELQPAQGPFITYEPVGFHTFGWIDGVSVILQSDTMRSGDGPAKPEHTPLSILLRTESDDPWASDVHKLEQFLLLPDPAFEGRSSSADAVSTGVVEESDPAPPAPSSASPYIFPPVRAERTSPTVRGFLRCPDIVLGPCGTALWIQPRARTTAHLTGLDVHSSTAQVWESFNPDFAHPDALGDRSDGHHILQNRSASSPRTPDREKTAETLCAAVFAGPLQGRHPELLQPHPRKVWAQLKDNCNWTAFDYDEERGRVALGSSDGSVSVLDFV</sequence>
<dbReference type="Gene3D" id="1.10.1200.10">
    <property type="entry name" value="ACP-like"/>
    <property type="match status" value="1"/>
</dbReference>
<dbReference type="InterPro" id="IPR036736">
    <property type="entry name" value="ACP-like_sf"/>
</dbReference>
<dbReference type="Pfam" id="PF23562">
    <property type="entry name" value="AMP-binding_C_3"/>
    <property type="match status" value="1"/>
</dbReference>
<protein>
    <recommendedName>
        <fullName evidence="8">Acetyl-CoA synthetase-like protein</fullName>
    </recommendedName>
</protein>
<evidence type="ECO:0000256" key="2">
    <source>
        <dbReference type="ARBA" id="ARBA00022553"/>
    </source>
</evidence>
<evidence type="ECO:0000256" key="1">
    <source>
        <dbReference type="ARBA" id="ARBA00022450"/>
    </source>
</evidence>
<feature type="region of interest" description="Disordered" evidence="3">
    <location>
        <begin position="1573"/>
        <end position="1600"/>
    </location>
</feature>
<comment type="caution">
    <text evidence="6">The sequence shown here is derived from an EMBL/GenBank/DDBJ whole genome shotgun (WGS) entry which is preliminary data.</text>
</comment>
<dbReference type="PANTHER" id="PTHR43439:SF2">
    <property type="entry name" value="ENZYME, PUTATIVE (JCVI)-RELATED"/>
    <property type="match status" value="1"/>
</dbReference>
<dbReference type="InterPro" id="IPR013120">
    <property type="entry name" value="FAR_NAD-bd"/>
</dbReference>
<dbReference type="InterPro" id="IPR042099">
    <property type="entry name" value="ANL_N_sf"/>
</dbReference>
<dbReference type="PANTHER" id="PTHR43439">
    <property type="entry name" value="PHENYLACETATE-COENZYME A LIGASE"/>
    <property type="match status" value="1"/>
</dbReference>
<proteinExistence type="predicted"/>
<evidence type="ECO:0000259" key="5">
    <source>
        <dbReference type="Pfam" id="PF07993"/>
    </source>
</evidence>
<dbReference type="InterPro" id="IPR000873">
    <property type="entry name" value="AMP-dep_synth/lig_dom"/>
</dbReference>
<dbReference type="SUPFAM" id="SSF56801">
    <property type="entry name" value="Acetyl-CoA synthetase-like"/>
    <property type="match status" value="1"/>
</dbReference>
<dbReference type="EMBL" id="JAPEVG010000031">
    <property type="protein sequence ID" value="KAJ8494810.1"/>
    <property type="molecule type" value="Genomic_DNA"/>
</dbReference>
<feature type="domain" description="AMP-dependent synthetase/ligase" evidence="4">
    <location>
        <begin position="42"/>
        <end position="369"/>
    </location>
</feature>
<keyword evidence="7" id="KW-1185">Reference proteome</keyword>
<reference evidence="6" key="1">
    <citation type="submission" date="2022-11" db="EMBL/GenBank/DDBJ databases">
        <title>Genome Sequence of Cubamyces cubensis.</title>
        <authorList>
            <person name="Buettner E."/>
        </authorList>
    </citation>
    <scope>NUCLEOTIDE SEQUENCE</scope>
    <source>
        <strain evidence="6">MPL-01</strain>
    </source>
</reference>
<gene>
    <name evidence="6" type="ORF">ONZ51_g2094</name>
</gene>
<organism evidence="6 7">
    <name type="scientific">Trametes cubensis</name>
    <dbReference type="NCBI Taxonomy" id="1111947"/>
    <lineage>
        <taxon>Eukaryota</taxon>
        <taxon>Fungi</taxon>
        <taxon>Dikarya</taxon>
        <taxon>Basidiomycota</taxon>
        <taxon>Agaricomycotina</taxon>
        <taxon>Agaricomycetes</taxon>
        <taxon>Polyporales</taxon>
        <taxon>Polyporaceae</taxon>
        <taxon>Trametes</taxon>
    </lineage>
</organism>
<dbReference type="Gene3D" id="3.40.50.12780">
    <property type="entry name" value="N-terminal domain of ligase-like"/>
    <property type="match status" value="1"/>
</dbReference>
<feature type="region of interest" description="Disordered" evidence="3">
    <location>
        <begin position="1479"/>
        <end position="1504"/>
    </location>
</feature>
<feature type="domain" description="Thioester reductase (TE)" evidence="5">
    <location>
        <begin position="717"/>
        <end position="958"/>
    </location>
</feature>
<name>A0AAD7XH07_9APHY</name>
<keyword evidence="1" id="KW-0596">Phosphopantetheine</keyword>
<dbReference type="Proteomes" id="UP001215151">
    <property type="component" value="Unassembled WGS sequence"/>
</dbReference>
<dbReference type="InterPro" id="IPR051414">
    <property type="entry name" value="Adenylate-forming_Reductase"/>
</dbReference>
<dbReference type="SUPFAM" id="SSF51735">
    <property type="entry name" value="NAD(P)-binding Rossmann-fold domains"/>
    <property type="match status" value="1"/>
</dbReference>
<dbReference type="InterPro" id="IPR036291">
    <property type="entry name" value="NAD(P)-bd_dom_sf"/>
</dbReference>
<evidence type="ECO:0008006" key="8">
    <source>
        <dbReference type="Google" id="ProtNLM"/>
    </source>
</evidence>
<evidence type="ECO:0000259" key="4">
    <source>
        <dbReference type="Pfam" id="PF00501"/>
    </source>
</evidence>
<evidence type="ECO:0000313" key="6">
    <source>
        <dbReference type="EMBL" id="KAJ8494810.1"/>
    </source>
</evidence>
<dbReference type="Pfam" id="PF07993">
    <property type="entry name" value="NAD_binding_4"/>
    <property type="match status" value="1"/>
</dbReference>
<feature type="compositionally biased region" description="Basic and acidic residues" evidence="3">
    <location>
        <begin position="1573"/>
        <end position="1584"/>
    </location>
</feature>
<keyword evidence="2" id="KW-0597">Phosphoprotein</keyword>
<evidence type="ECO:0000256" key="3">
    <source>
        <dbReference type="SAM" id="MobiDB-lite"/>
    </source>
</evidence>
<accession>A0AAD7XH07</accession>
<evidence type="ECO:0000313" key="7">
    <source>
        <dbReference type="Proteomes" id="UP001215151"/>
    </source>
</evidence>
<dbReference type="Pfam" id="PF00501">
    <property type="entry name" value="AMP-binding"/>
    <property type="match status" value="1"/>
</dbReference>